<evidence type="ECO:0000256" key="5">
    <source>
        <dbReference type="RuleBase" id="RU003495"/>
    </source>
</evidence>
<dbReference type="Pfam" id="PF03330">
    <property type="entry name" value="DPBB_1"/>
    <property type="match status" value="1"/>
</dbReference>
<dbReference type="EC" id="4.2.2.-" evidence="4"/>
<dbReference type="PANTHER" id="PTHR34183:SF1">
    <property type="entry name" value="ENDOLYTIC PEPTIDOGLYCAN TRANSGLYCOSYLASE RLPA"/>
    <property type="match status" value="1"/>
</dbReference>
<feature type="chain" id="PRO_5044911460" description="Endolytic peptidoglycan transglycosylase RlpA" evidence="4">
    <location>
        <begin position="27"/>
        <end position="289"/>
    </location>
</feature>
<evidence type="ECO:0000259" key="6">
    <source>
        <dbReference type="PROSITE" id="PS51724"/>
    </source>
</evidence>
<dbReference type="InterPro" id="IPR007730">
    <property type="entry name" value="SPOR-like_dom"/>
</dbReference>
<dbReference type="Gene3D" id="3.30.70.1070">
    <property type="entry name" value="Sporulation related repeat"/>
    <property type="match status" value="1"/>
</dbReference>
<name>A0ABY5TPQ4_9GAMM</name>
<dbReference type="Pfam" id="PF05036">
    <property type="entry name" value="SPOR"/>
    <property type="match status" value="1"/>
</dbReference>
<dbReference type="PANTHER" id="PTHR34183">
    <property type="entry name" value="ENDOLYTIC PEPTIDOGLYCAN TRANSGLYCOSYLASE RLPA"/>
    <property type="match status" value="1"/>
</dbReference>
<feature type="signal peptide" evidence="4">
    <location>
        <begin position="1"/>
        <end position="26"/>
    </location>
</feature>
<evidence type="ECO:0000256" key="2">
    <source>
        <dbReference type="ARBA" id="ARBA00023239"/>
    </source>
</evidence>
<dbReference type="CDD" id="cd22268">
    <property type="entry name" value="DPBB_RlpA-like"/>
    <property type="match status" value="1"/>
</dbReference>
<dbReference type="SUPFAM" id="SSF50685">
    <property type="entry name" value="Barwin-like endoglucanases"/>
    <property type="match status" value="1"/>
</dbReference>
<sequence precursor="true">MLARSYNFPIQSRRLAILLIALCLGACTLTPGVEKDGAGKRIDITVIPNATPKPEPITNAGNKSPYEVFGKTYNLLPSSKGYKETGIASWYGTKFHGRLTSNGEVYNMYGMTAAHKTLPIPCYARVTNIENGSSVVVRINDRGPFHGPRLIDLSYVAAMKLGYADKGTATVLIEVIDTEVHPQTLANPPLIVQAALKAAAKNSPTIMPREPVAASDSGNYLQVGAFSDMALANEMQGKISGLTSKPIVVRNQDNLFKLWIGPIADHMELVTIKAMLKKTVNLSAFSVSP</sequence>
<protein>
    <recommendedName>
        <fullName evidence="4">Endolytic peptidoglycan transglycosylase RlpA</fullName>
        <ecNumber evidence="4">4.2.2.-</ecNumber>
    </recommendedName>
</protein>
<dbReference type="InterPro" id="IPR009009">
    <property type="entry name" value="RlpA-like_DPBB"/>
</dbReference>
<organism evidence="7 8">
    <name type="scientific">SAR92 clade bacterium H455</name>
    <dbReference type="NCBI Taxonomy" id="2974818"/>
    <lineage>
        <taxon>Bacteria</taxon>
        <taxon>Pseudomonadati</taxon>
        <taxon>Pseudomonadota</taxon>
        <taxon>Gammaproteobacteria</taxon>
        <taxon>Cellvibrionales</taxon>
        <taxon>Porticoccaceae</taxon>
        <taxon>SAR92 clade</taxon>
    </lineage>
</organism>
<dbReference type="InterPro" id="IPR036680">
    <property type="entry name" value="SPOR-like_sf"/>
</dbReference>
<dbReference type="SUPFAM" id="SSF110997">
    <property type="entry name" value="Sporulation related repeat"/>
    <property type="match status" value="1"/>
</dbReference>
<proteinExistence type="inferred from homology"/>
<dbReference type="EMBL" id="CP103416">
    <property type="protein sequence ID" value="UVW35705.1"/>
    <property type="molecule type" value="Genomic_DNA"/>
</dbReference>
<evidence type="ECO:0000313" key="8">
    <source>
        <dbReference type="Proteomes" id="UP001059934"/>
    </source>
</evidence>
<keyword evidence="2 4" id="KW-0456">Lyase</keyword>
<dbReference type="HAMAP" id="MF_02071">
    <property type="entry name" value="RlpA"/>
    <property type="match status" value="1"/>
</dbReference>
<accession>A0ABY5TPQ4</accession>
<comment type="similarity">
    <text evidence="4 5">Belongs to the RlpA family.</text>
</comment>
<evidence type="ECO:0000256" key="1">
    <source>
        <dbReference type="ARBA" id="ARBA00022729"/>
    </source>
</evidence>
<evidence type="ECO:0000256" key="4">
    <source>
        <dbReference type="HAMAP-Rule" id="MF_02071"/>
    </source>
</evidence>
<evidence type="ECO:0000313" key="7">
    <source>
        <dbReference type="EMBL" id="UVW35705.1"/>
    </source>
</evidence>
<keyword evidence="1 4" id="KW-0732">Signal</keyword>
<keyword evidence="8" id="KW-1185">Reference proteome</keyword>
<reference evidence="7" key="1">
    <citation type="submission" date="2022-08" db="EMBL/GenBank/DDBJ databases">
        <title>Catabolic pathway analysis in culturable SAR92 clade bacteria reveals their overlooked roles in DMSP degradation in coastal seas.</title>
        <authorList>
            <person name="He X."/>
            <person name="Zhang X."/>
            <person name="Zhang Y."/>
        </authorList>
    </citation>
    <scope>NUCLEOTIDE SEQUENCE</scope>
    <source>
        <strain evidence="7">H455</strain>
    </source>
</reference>
<dbReference type="Gene3D" id="2.40.40.10">
    <property type="entry name" value="RlpA-like domain"/>
    <property type="match status" value="1"/>
</dbReference>
<dbReference type="InterPro" id="IPR034718">
    <property type="entry name" value="RlpA"/>
</dbReference>
<dbReference type="NCBIfam" id="TIGR00413">
    <property type="entry name" value="rlpA"/>
    <property type="match status" value="1"/>
</dbReference>
<comment type="function">
    <text evidence="4">Lytic transglycosylase with a strong preference for naked glycan strands that lack stem peptides.</text>
</comment>
<gene>
    <name evidence="4" type="primary">rlpA</name>
    <name evidence="7" type="ORF">NYF23_03605</name>
</gene>
<feature type="domain" description="SPOR" evidence="6">
    <location>
        <begin position="213"/>
        <end position="289"/>
    </location>
</feature>
<keyword evidence="3 4" id="KW-0961">Cell wall biogenesis/degradation</keyword>
<dbReference type="InterPro" id="IPR012997">
    <property type="entry name" value="RplA"/>
</dbReference>
<evidence type="ECO:0000256" key="3">
    <source>
        <dbReference type="ARBA" id="ARBA00023316"/>
    </source>
</evidence>
<dbReference type="InterPro" id="IPR036908">
    <property type="entry name" value="RlpA-like_sf"/>
</dbReference>
<dbReference type="Proteomes" id="UP001059934">
    <property type="component" value="Chromosome"/>
</dbReference>
<dbReference type="PROSITE" id="PS51724">
    <property type="entry name" value="SPOR"/>
    <property type="match status" value="1"/>
</dbReference>